<organism evidence="1 2">
    <name type="scientific">Microbacterium hominis</name>
    <dbReference type="NCBI Taxonomy" id="162426"/>
    <lineage>
        <taxon>Bacteria</taxon>
        <taxon>Bacillati</taxon>
        <taxon>Actinomycetota</taxon>
        <taxon>Actinomycetes</taxon>
        <taxon>Micrococcales</taxon>
        <taxon>Microbacteriaceae</taxon>
        <taxon>Microbacterium</taxon>
    </lineage>
</organism>
<dbReference type="SUPFAM" id="SSF53448">
    <property type="entry name" value="Nucleotide-diphospho-sugar transferases"/>
    <property type="match status" value="1"/>
</dbReference>
<evidence type="ECO:0000313" key="2">
    <source>
        <dbReference type="Proteomes" id="UP000502498"/>
    </source>
</evidence>
<evidence type="ECO:0000313" key="1">
    <source>
        <dbReference type="EMBL" id="QKJ18559.1"/>
    </source>
</evidence>
<name>A0A7D4Q6X2_9MICO</name>
<accession>A0A7D4Q6X2</accession>
<sequence>MSLDFAVRIVLPWRPAPSRLDAFDRVVAWYRTQFPEVPLLTVDSGDEPFVLAACRNRTMAAAAPDEVVVIGDADTIPEADALRAAIRAARTSDRVQLPYTEYRWLGRAGSAQFAEGVPLARCDHELVIGACSGVYVATPRTWAAHGGQDERFRGWGFEDAAWNLAHETLLGGPPERHEGRVYALYHVGETRAGEQYEANAARMERYRAAAGDRRAMAQLVGLSVPAGPAEGVGVEESVA</sequence>
<dbReference type="InterPro" id="IPR029044">
    <property type="entry name" value="Nucleotide-diphossugar_trans"/>
</dbReference>
<proteinExistence type="predicted"/>
<evidence type="ECO:0008006" key="3">
    <source>
        <dbReference type="Google" id="ProtNLM"/>
    </source>
</evidence>
<dbReference type="Proteomes" id="UP000502498">
    <property type="component" value="Chromosome"/>
</dbReference>
<dbReference type="RefSeq" id="WP_172989000.1">
    <property type="nucleotide sequence ID" value="NZ_CP054038.1"/>
</dbReference>
<dbReference type="AlphaFoldDB" id="A0A7D4Q6X2"/>
<reference evidence="1 2" key="1">
    <citation type="submission" date="2020-05" db="EMBL/GenBank/DDBJ databases">
        <title>Strain PA2F3 complete genome.</title>
        <authorList>
            <person name="Kim Y.-S."/>
            <person name="Kim S.-J."/>
            <person name="Jung H.-k."/>
            <person name="Kim S.-E."/>
            <person name="Kim K.-H."/>
        </authorList>
    </citation>
    <scope>NUCLEOTIDE SEQUENCE [LARGE SCALE GENOMIC DNA]</scope>
    <source>
        <strain evidence="1 2">PA2F3</strain>
    </source>
</reference>
<gene>
    <name evidence="1" type="ORF">HQM25_03605</name>
</gene>
<dbReference type="Gene3D" id="3.90.550.10">
    <property type="entry name" value="Spore Coat Polysaccharide Biosynthesis Protein SpsA, Chain A"/>
    <property type="match status" value="1"/>
</dbReference>
<protein>
    <recommendedName>
        <fullName evidence="3">Galactosyltransferase C-terminal domain-containing protein</fullName>
    </recommendedName>
</protein>
<dbReference type="EMBL" id="CP054038">
    <property type="protein sequence ID" value="QKJ18559.1"/>
    <property type="molecule type" value="Genomic_DNA"/>
</dbReference>